<dbReference type="eggNOG" id="KOG4177">
    <property type="taxonomic scope" value="Eukaryota"/>
</dbReference>
<keyword evidence="2 3" id="KW-0040">ANK repeat</keyword>
<gene>
    <name evidence="5" type="ORF">TRIVIDRAFT_219557</name>
</gene>
<dbReference type="VEuPathDB" id="FungiDB:TRIVIDRAFT_219557"/>
<dbReference type="PROSITE" id="PS50297">
    <property type="entry name" value="ANK_REP_REGION"/>
    <property type="match status" value="1"/>
</dbReference>
<dbReference type="SMART" id="SM00248">
    <property type="entry name" value="ANK"/>
    <property type="match status" value="8"/>
</dbReference>
<dbReference type="InterPro" id="IPR002110">
    <property type="entry name" value="Ankyrin_rpt"/>
</dbReference>
<evidence type="ECO:0000256" key="4">
    <source>
        <dbReference type="SAM" id="MobiDB-lite"/>
    </source>
</evidence>
<protein>
    <submittedName>
        <fullName evidence="5">Ankyrin repeat protein</fullName>
    </submittedName>
</protein>
<organism evidence="5 6">
    <name type="scientific">Hypocrea virens (strain Gv29-8 / FGSC 10586)</name>
    <name type="common">Gliocladium virens</name>
    <name type="synonym">Trichoderma virens</name>
    <dbReference type="NCBI Taxonomy" id="413071"/>
    <lineage>
        <taxon>Eukaryota</taxon>
        <taxon>Fungi</taxon>
        <taxon>Dikarya</taxon>
        <taxon>Ascomycota</taxon>
        <taxon>Pezizomycotina</taxon>
        <taxon>Sordariomycetes</taxon>
        <taxon>Hypocreomycetidae</taxon>
        <taxon>Hypocreales</taxon>
        <taxon>Hypocreaceae</taxon>
        <taxon>Trichoderma</taxon>
    </lineage>
</organism>
<feature type="repeat" description="ANK" evidence="3">
    <location>
        <begin position="194"/>
        <end position="227"/>
    </location>
</feature>
<keyword evidence="1" id="KW-0677">Repeat</keyword>
<dbReference type="SUPFAM" id="SSF48403">
    <property type="entry name" value="Ankyrin repeat"/>
    <property type="match status" value="2"/>
</dbReference>
<dbReference type="HOGENOM" id="CLU_000134_18_0_1"/>
<evidence type="ECO:0000256" key="2">
    <source>
        <dbReference type="ARBA" id="ARBA00023043"/>
    </source>
</evidence>
<evidence type="ECO:0000313" key="5">
    <source>
        <dbReference type="EMBL" id="EHK25907.1"/>
    </source>
</evidence>
<comment type="caution">
    <text evidence="5">The sequence shown here is derived from an EMBL/GenBank/DDBJ whole genome shotgun (WGS) entry which is preliminary data.</text>
</comment>
<feature type="region of interest" description="Disordered" evidence="4">
    <location>
        <begin position="218"/>
        <end position="245"/>
    </location>
</feature>
<dbReference type="GeneID" id="25791422"/>
<reference evidence="5 6" key="1">
    <citation type="journal article" date="2011" name="Genome Biol.">
        <title>Comparative genome sequence analysis underscores mycoparasitism as the ancestral life style of Trichoderma.</title>
        <authorList>
            <person name="Kubicek C.P."/>
            <person name="Herrera-Estrella A."/>
            <person name="Seidl-Seiboth V."/>
            <person name="Martinez D.A."/>
            <person name="Druzhinina I.S."/>
            <person name="Thon M."/>
            <person name="Zeilinger S."/>
            <person name="Casas-Flores S."/>
            <person name="Horwitz B.A."/>
            <person name="Mukherjee P.K."/>
            <person name="Mukherjee M."/>
            <person name="Kredics L."/>
            <person name="Alcaraz L.D."/>
            <person name="Aerts A."/>
            <person name="Antal Z."/>
            <person name="Atanasova L."/>
            <person name="Cervantes-Badillo M.G."/>
            <person name="Challacombe J."/>
            <person name="Chertkov O."/>
            <person name="McCluskey K."/>
            <person name="Coulpier F."/>
            <person name="Deshpande N."/>
            <person name="von Doehren H."/>
            <person name="Ebbole D.J."/>
            <person name="Esquivel-Naranjo E.U."/>
            <person name="Fekete E."/>
            <person name="Flipphi M."/>
            <person name="Glaser F."/>
            <person name="Gomez-Rodriguez E.Y."/>
            <person name="Gruber S."/>
            <person name="Han C."/>
            <person name="Henrissat B."/>
            <person name="Hermosa R."/>
            <person name="Hernandez-Onate M."/>
            <person name="Karaffa L."/>
            <person name="Kosti I."/>
            <person name="Le Crom S."/>
            <person name="Lindquist E."/>
            <person name="Lucas S."/>
            <person name="Luebeck M."/>
            <person name="Luebeck P.S."/>
            <person name="Margeot A."/>
            <person name="Metz B."/>
            <person name="Misra M."/>
            <person name="Nevalainen H."/>
            <person name="Omann M."/>
            <person name="Packer N."/>
            <person name="Perrone G."/>
            <person name="Uresti-Rivera E.E."/>
            <person name="Salamov A."/>
            <person name="Schmoll M."/>
            <person name="Seiboth B."/>
            <person name="Shapiro H."/>
            <person name="Sukno S."/>
            <person name="Tamayo-Ramos J.A."/>
            <person name="Tisch D."/>
            <person name="Wiest A."/>
            <person name="Wilkinson H.H."/>
            <person name="Zhang M."/>
            <person name="Coutinho P.M."/>
            <person name="Kenerley C.M."/>
            <person name="Monte E."/>
            <person name="Baker S.E."/>
            <person name="Grigoriev I.V."/>
        </authorList>
    </citation>
    <scope>NUCLEOTIDE SEQUENCE [LARGE SCALE GENOMIC DNA]</scope>
    <source>
        <strain evidence="6">Gv29-8 / FGSC 10586</strain>
    </source>
</reference>
<dbReference type="STRING" id="413071.G9MJY7"/>
<dbReference type="InParanoid" id="G9MJY7"/>
<dbReference type="Pfam" id="PF12796">
    <property type="entry name" value="Ank_2"/>
    <property type="match status" value="3"/>
</dbReference>
<accession>G9MJY7</accession>
<evidence type="ECO:0000313" key="6">
    <source>
        <dbReference type="Proteomes" id="UP000007115"/>
    </source>
</evidence>
<dbReference type="OrthoDB" id="426293at2759"/>
<feature type="compositionally biased region" description="Basic and acidic residues" evidence="4">
    <location>
        <begin position="218"/>
        <end position="230"/>
    </location>
</feature>
<proteinExistence type="predicted"/>
<dbReference type="RefSeq" id="XP_013960100.1">
    <property type="nucleotide sequence ID" value="XM_014104625.1"/>
</dbReference>
<feature type="repeat" description="ANK" evidence="3">
    <location>
        <begin position="322"/>
        <end position="354"/>
    </location>
</feature>
<dbReference type="OMA" id="CTHIASQ"/>
<dbReference type="Gene3D" id="1.25.40.20">
    <property type="entry name" value="Ankyrin repeat-containing domain"/>
    <property type="match status" value="4"/>
</dbReference>
<dbReference type="AlphaFoldDB" id="G9MJY7"/>
<dbReference type="PANTHER" id="PTHR24198:SF165">
    <property type="entry name" value="ANKYRIN REPEAT-CONTAINING PROTEIN-RELATED"/>
    <property type="match status" value="1"/>
</dbReference>
<dbReference type="Proteomes" id="UP000007115">
    <property type="component" value="Unassembled WGS sequence"/>
</dbReference>
<evidence type="ECO:0000256" key="1">
    <source>
        <dbReference type="ARBA" id="ARBA00022737"/>
    </source>
</evidence>
<sequence>MGHDEIVESLASRNDIDLNMANCYGWTPLSYAISRGHIHTIKRFLPKSNMRNLRFDSLNDSTKQTLLETVLERKDAYVIELLVLKDDINLVPKDRKDHDILRRAMIQKDMDIIRSFFSLGKEHNWNSNDIYEKPITISIMNTNNRDIIEQLLARHDMLPLGQNLLSWAAKNGYNALIRFLLIKEGLNPNKNSDNGRTALSQASENGHEMAVRIFLMDKRTNPNSKDDDGRTPISHAAKNEMEWENEEEEELILTRDGANPNLEDKDGQTALYRAIEAGHDAIITLLAPVDTITIFILVQEGNREAIKSLVHAKYNIDEQNGEGHTPLHAAILSRQLEITKDLLSYGARIDLRDSGNMTPLRLAMREKDERFIRELLKHKANMNETMAKEWRATYGKEDEDIVLFSETENGEIYVDFVTVLPTANEISEQPSGVIRSL</sequence>
<dbReference type="EMBL" id="ABDF02000003">
    <property type="protein sequence ID" value="EHK25907.1"/>
    <property type="molecule type" value="Genomic_DNA"/>
</dbReference>
<keyword evidence="6" id="KW-1185">Reference proteome</keyword>
<dbReference type="PANTHER" id="PTHR24198">
    <property type="entry name" value="ANKYRIN REPEAT AND PROTEIN KINASE DOMAIN-CONTAINING PROTEIN"/>
    <property type="match status" value="1"/>
</dbReference>
<dbReference type="InterPro" id="IPR036770">
    <property type="entry name" value="Ankyrin_rpt-contain_sf"/>
</dbReference>
<name>G9MJY7_HYPVG</name>
<evidence type="ECO:0000256" key="3">
    <source>
        <dbReference type="PROSITE-ProRule" id="PRU00023"/>
    </source>
</evidence>
<dbReference type="PROSITE" id="PS50088">
    <property type="entry name" value="ANK_REPEAT"/>
    <property type="match status" value="2"/>
</dbReference>